<dbReference type="AlphaFoldDB" id="A0A087IH06"/>
<dbReference type="InterPro" id="IPR050469">
    <property type="entry name" value="Diguanylate_Cyclase"/>
</dbReference>
<dbReference type="GO" id="GO:0052621">
    <property type="term" value="F:diguanylate cyclase activity"/>
    <property type="evidence" value="ECO:0007669"/>
    <property type="project" value="UniProtKB-EC"/>
</dbReference>
<gene>
    <name evidence="6" type="ORF">CRN52_11955</name>
    <name evidence="5" type="ORF">FORC53_2290</name>
</gene>
<dbReference type="InterPro" id="IPR048516">
    <property type="entry name" value="DGCcoil"/>
</dbReference>
<dbReference type="NCBIfam" id="TIGR00254">
    <property type="entry name" value="GGDEF"/>
    <property type="match status" value="1"/>
</dbReference>
<dbReference type="EMBL" id="CP019290">
    <property type="protein sequence ID" value="AXX60629.1"/>
    <property type="molecule type" value="Genomic_DNA"/>
</dbReference>
<evidence type="ECO:0000313" key="5">
    <source>
        <dbReference type="EMBL" id="AXX60629.1"/>
    </source>
</evidence>
<dbReference type="Pfam" id="PF00990">
    <property type="entry name" value="GGDEF"/>
    <property type="match status" value="1"/>
</dbReference>
<organism evidence="6 7">
    <name type="scientific">Vibrio vulnificus</name>
    <dbReference type="NCBI Taxonomy" id="672"/>
    <lineage>
        <taxon>Bacteria</taxon>
        <taxon>Pseudomonadati</taxon>
        <taxon>Pseudomonadota</taxon>
        <taxon>Gammaproteobacteria</taxon>
        <taxon>Vibrionales</taxon>
        <taxon>Vibrionaceae</taxon>
        <taxon>Vibrio</taxon>
    </lineage>
</organism>
<dbReference type="InterPro" id="IPR029787">
    <property type="entry name" value="Nucleotide_cyclase"/>
</dbReference>
<dbReference type="SMART" id="SM00267">
    <property type="entry name" value="GGDEF"/>
    <property type="match status" value="1"/>
</dbReference>
<reference evidence="6 7" key="2">
    <citation type="journal article" date="2018" name="Front. Microbiol.">
        <title>Phylogeny of Vibrio vulnificus from the Analysis of the Core-Genome: Implications for Intra-Species Taxonomy.</title>
        <authorList>
            <person name="Roig F.J."/>
            <person name="Gonzalez-Candelas F."/>
            <person name="Sanjuan E."/>
            <person name="Fouz B."/>
            <person name="Feil E.J."/>
            <person name="Llorens C."/>
            <person name="Baker-Austin C."/>
            <person name="Oliver J.D."/>
            <person name="Danin-Poleg Y."/>
            <person name="Gibas C.J."/>
            <person name="Kashi Y."/>
            <person name="Gulig P.A."/>
            <person name="Morrison S.S."/>
            <person name="Amaro C."/>
        </authorList>
    </citation>
    <scope>NUCLEOTIDE SEQUENCE [LARGE SCALE GENOMIC DNA]</scope>
    <source>
        <strain evidence="6 7">CECT4608</strain>
    </source>
</reference>
<dbReference type="Gene3D" id="3.30.70.270">
    <property type="match status" value="1"/>
</dbReference>
<evidence type="ECO:0000313" key="8">
    <source>
        <dbReference type="Proteomes" id="UP000263418"/>
    </source>
</evidence>
<feature type="coiled-coil region" evidence="3">
    <location>
        <begin position="298"/>
        <end position="339"/>
    </location>
</feature>
<sequence length="521" mass="59777">MGILESDIQSQLHQLSCQLDQLRLTHRDSSLKFKREQQVLKRIVTSLSAACQGGDPTLTQHLKAVQQELEQQKDVSTLIPRLAVLERMLRQQAVAMDKQSGFLDEQIKHSGETLQRVAGLPPQLKRELRSLMTFNDVNKARNVDQAVRLLNIYERALKIITSNSRINFNELSDTPDRSQLDCLSAELQHVITELDFEGESGDLLLDIRTKLLLGVSTESLLELTLQVLKLVIEGTKFERKSSEHFLEQLNGSLAANLKTSHVNVDQSQTYFEHRQQLNRELEGLVAKSQASLDNATELEQLKNNISPLLAQMASLSQRLQLAEEKEQALQERLQYNKNQLEAVFEITQDYRKRLEDQAQRMLLDPLTKVYNRTAFNDRLELEYRRWIRAQHNLRVVLLDIDGFKAINDSYGYSAGDKALKIIARTIRKAAADTDTVARFSGEEFILLIPEQSEEYTLELIKHIQAEVSKLPFKFREQQITITLSAASVAFKESDNPEYVVDRLGIMLNECKRRGKKQLEWR</sequence>
<dbReference type="OMA" id="WDYIPKV"/>
<dbReference type="InterPro" id="IPR043128">
    <property type="entry name" value="Rev_trsase/Diguanyl_cyclase"/>
</dbReference>
<dbReference type="GO" id="GO:0005886">
    <property type="term" value="C:plasma membrane"/>
    <property type="evidence" value="ECO:0007669"/>
    <property type="project" value="TreeGrafter"/>
</dbReference>
<evidence type="ECO:0000313" key="6">
    <source>
        <dbReference type="EMBL" id="POB47683.1"/>
    </source>
</evidence>
<dbReference type="Pfam" id="PF20975">
    <property type="entry name" value="DGCcoil"/>
    <property type="match status" value="1"/>
</dbReference>
<dbReference type="GO" id="GO:1902201">
    <property type="term" value="P:negative regulation of bacterial-type flagellum-dependent cell motility"/>
    <property type="evidence" value="ECO:0007669"/>
    <property type="project" value="TreeGrafter"/>
</dbReference>
<dbReference type="InterPro" id="IPR000160">
    <property type="entry name" value="GGDEF_dom"/>
</dbReference>
<comment type="catalytic activity">
    <reaction evidence="2">
        <text>2 GTP = 3',3'-c-di-GMP + 2 diphosphate</text>
        <dbReference type="Rhea" id="RHEA:24898"/>
        <dbReference type="ChEBI" id="CHEBI:33019"/>
        <dbReference type="ChEBI" id="CHEBI:37565"/>
        <dbReference type="ChEBI" id="CHEBI:58805"/>
        <dbReference type="EC" id="2.7.7.65"/>
    </reaction>
</comment>
<dbReference type="PANTHER" id="PTHR45138:SF9">
    <property type="entry name" value="DIGUANYLATE CYCLASE DGCM-RELATED"/>
    <property type="match status" value="1"/>
</dbReference>
<name>A0A087IH06_VIBVL</name>
<evidence type="ECO:0000256" key="2">
    <source>
        <dbReference type="ARBA" id="ARBA00034247"/>
    </source>
</evidence>
<evidence type="ECO:0000256" key="3">
    <source>
        <dbReference type="SAM" id="Coils"/>
    </source>
</evidence>
<dbReference type="SUPFAM" id="SSF55073">
    <property type="entry name" value="Nucleotide cyclase"/>
    <property type="match status" value="1"/>
</dbReference>
<evidence type="ECO:0000259" key="4">
    <source>
        <dbReference type="PROSITE" id="PS50887"/>
    </source>
</evidence>
<evidence type="ECO:0000313" key="7">
    <source>
        <dbReference type="Proteomes" id="UP000237466"/>
    </source>
</evidence>
<dbReference type="GO" id="GO:0043709">
    <property type="term" value="P:cell adhesion involved in single-species biofilm formation"/>
    <property type="evidence" value="ECO:0007669"/>
    <property type="project" value="TreeGrafter"/>
</dbReference>
<accession>A0A087IH06</accession>
<proteinExistence type="predicted"/>
<reference evidence="5 8" key="1">
    <citation type="submission" date="2017-01" db="EMBL/GenBank/DDBJ databases">
        <title>Complete Genome Sequence of Vibrio vulnificus FORC_053.</title>
        <authorList>
            <consortium name="Food-borne Pathogen Omics Research Center"/>
            <person name="Chung H.Y."/>
            <person name="Na E.J."/>
            <person name="Song J.S."/>
            <person name="Kim H."/>
            <person name="Lee J.-H."/>
            <person name="Ryu S."/>
            <person name="Choi S.H."/>
        </authorList>
    </citation>
    <scope>NUCLEOTIDE SEQUENCE [LARGE SCALE GENOMIC DNA]</scope>
    <source>
        <strain evidence="5 8">FORC_053</strain>
    </source>
</reference>
<evidence type="ECO:0000256" key="1">
    <source>
        <dbReference type="ARBA" id="ARBA00012528"/>
    </source>
</evidence>
<dbReference type="EC" id="2.7.7.65" evidence="1"/>
<dbReference type="Proteomes" id="UP000237466">
    <property type="component" value="Unassembled WGS sequence"/>
</dbReference>
<dbReference type="RefSeq" id="WP_011078407.1">
    <property type="nucleotide sequence ID" value="NZ_AP026552.1"/>
</dbReference>
<dbReference type="CDD" id="cd01949">
    <property type="entry name" value="GGDEF"/>
    <property type="match status" value="1"/>
</dbReference>
<dbReference type="OrthoDB" id="9812260at2"/>
<protein>
    <recommendedName>
        <fullName evidence="1">diguanylate cyclase</fullName>
        <ecNumber evidence="1">2.7.7.65</ecNumber>
    </recommendedName>
</protein>
<dbReference type="PANTHER" id="PTHR45138">
    <property type="entry name" value="REGULATORY COMPONENTS OF SENSORY TRANSDUCTION SYSTEM"/>
    <property type="match status" value="1"/>
</dbReference>
<feature type="domain" description="GGDEF" evidence="4">
    <location>
        <begin position="391"/>
        <end position="521"/>
    </location>
</feature>
<dbReference type="PROSITE" id="PS50887">
    <property type="entry name" value="GGDEF"/>
    <property type="match status" value="1"/>
</dbReference>
<dbReference type="Proteomes" id="UP000263418">
    <property type="component" value="Chromosome 1"/>
</dbReference>
<keyword evidence="3" id="KW-0175">Coiled coil</keyword>
<dbReference type="EMBL" id="PDGH01000100">
    <property type="protein sequence ID" value="POB47683.1"/>
    <property type="molecule type" value="Genomic_DNA"/>
</dbReference>